<dbReference type="EMBL" id="WJXA01000090">
    <property type="protein sequence ID" value="KAF7116187.1"/>
    <property type="molecule type" value="Genomic_DNA"/>
</dbReference>
<dbReference type="Pfam" id="PF18052">
    <property type="entry name" value="Rx_N"/>
    <property type="match status" value="1"/>
</dbReference>
<evidence type="ECO:0000256" key="1">
    <source>
        <dbReference type="ARBA" id="ARBA00022737"/>
    </source>
</evidence>
<keyword evidence="4" id="KW-0732">Signal</keyword>
<evidence type="ECO:0000313" key="6">
    <source>
        <dbReference type="EMBL" id="KAF7116187.1"/>
    </source>
</evidence>
<gene>
    <name evidence="6" type="ORF">RHSIM_RhsimUnG0036200</name>
</gene>
<evidence type="ECO:0000256" key="3">
    <source>
        <dbReference type="ARBA" id="ARBA00022821"/>
    </source>
</evidence>
<accession>A0A834FXJ4</accession>
<dbReference type="InterPro" id="IPR041118">
    <property type="entry name" value="Rx_N"/>
</dbReference>
<evidence type="ECO:0000256" key="4">
    <source>
        <dbReference type="SAM" id="SignalP"/>
    </source>
</evidence>
<keyword evidence="7" id="KW-1185">Reference proteome</keyword>
<dbReference type="AlphaFoldDB" id="A0A834FXJ4"/>
<comment type="caution">
    <text evidence="6">The sequence shown here is derived from an EMBL/GenBank/DDBJ whole genome shotgun (WGS) entry which is preliminary data.</text>
</comment>
<name>A0A834FXJ4_RHOSS</name>
<dbReference type="OrthoDB" id="966315at2759"/>
<keyword evidence="2" id="KW-0547">Nucleotide-binding</keyword>
<keyword evidence="3" id="KW-0611">Plant defense</keyword>
<evidence type="ECO:0000256" key="2">
    <source>
        <dbReference type="ARBA" id="ARBA00022741"/>
    </source>
</evidence>
<feature type="chain" id="PRO_5032495154" description="Disease resistance N-terminal domain-containing protein" evidence="4">
    <location>
        <begin position="22"/>
        <end position="186"/>
    </location>
</feature>
<reference evidence="6" key="1">
    <citation type="submission" date="2019-11" db="EMBL/GenBank/DDBJ databases">
        <authorList>
            <person name="Liu Y."/>
            <person name="Hou J."/>
            <person name="Li T.-Q."/>
            <person name="Guan C.-H."/>
            <person name="Wu X."/>
            <person name="Wu H.-Z."/>
            <person name="Ling F."/>
            <person name="Zhang R."/>
            <person name="Shi X.-G."/>
            <person name="Ren J.-P."/>
            <person name="Chen E.-F."/>
            <person name="Sun J.-M."/>
        </authorList>
    </citation>
    <scope>NUCLEOTIDE SEQUENCE</scope>
    <source>
        <strain evidence="6">Adult_tree_wgs_1</strain>
        <tissue evidence="6">Leaves</tissue>
    </source>
</reference>
<dbReference type="Gene3D" id="1.20.5.4130">
    <property type="match status" value="1"/>
</dbReference>
<dbReference type="GO" id="GO:0006952">
    <property type="term" value="P:defense response"/>
    <property type="evidence" value="ECO:0007669"/>
    <property type="project" value="UniProtKB-KW"/>
</dbReference>
<dbReference type="Proteomes" id="UP000626092">
    <property type="component" value="Unassembled WGS sequence"/>
</dbReference>
<keyword evidence="1" id="KW-0677">Repeat</keyword>
<evidence type="ECO:0000259" key="5">
    <source>
        <dbReference type="Pfam" id="PF18052"/>
    </source>
</evidence>
<sequence length="186" mass="20775">MVRWFASTILINAVQIELAGGLYEDILSSAAALVQAEAAVGNAGYMLPSSYNHEWRSLKAPISFFVWFWVLNSTQYSLSSSVAVLSSGGGKKKTMAVAEIFLAAFLQGLVRMLTSQDLLSFARREKIHDLLMKWSRMLGEIDAVLADAEEKQMKTEQRGIKLWLEDLEDLAYDLDDILDEFSTEAL</sequence>
<organism evidence="6 7">
    <name type="scientific">Rhododendron simsii</name>
    <name type="common">Sims's rhododendron</name>
    <dbReference type="NCBI Taxonomy" id="118357"/>
    <lineage>
        <taxon>Eukaryota</taxon>
        <taxon>Viridiplantae</taxon>
        <taxon>Streptophyta</taxon>
        <taxon>Embryophyta</taxon>
        <taxon>Tracheophyta</taxon>
        <taxon>Spermatophyta</taxon>
        <taxon>Magnoliopsida</taxon>
        <taxon>eudicotyledons</taxon>
        <taxon>Gunneridae</taxon>
        <taxon>Pentapetalae</taxon>
        <taxon>asterids</taxon>
        <taxon>Ericales</taxon>
        <taxon>Ericaceae</taxon>
        <taxon>Ericoideae</taxon>
        <taxon>Rhodoreae</taxon>
        <taxon>Rhododendron</taxon>
    </lineage>
</organism>
<feature type="domain" description="Disease resistance N-terminal" evidence="5">
    <location>
        <begin position="102"/>
        <end position="185"/>
    </location>
</feature>
<proteinExistence type="predicted"/>
<feature type="signal peptide" evidence="4">
    <location>
        <begin position="1"/>
        <end position="21"/>
    </location>
</feature>
<dbReference type="GO" id="GO:0000166">
    <property type="term" value="F:nucleotide binding"/>
    <property type="evidence" value="ECO:0007669"/>
    <property type="project" value="UniProtKB-KW"/>
</dbReference>
<protein>
    <recommendedName>
        <fullName evidence="5">Disease resistance N-terminal domain-containing protein</fullName>
    </recommendedName>
</protein>
<evidence type="ECO:0000313" key="7">
    <source>
        <dbReference type="Proteomes" id="UP000626092"/>
    </source>
</evidence>